<dbReference type="Gene3D" id="1.10.287.110">
    <property type="entry name" value="DnaJ domain"/>
    <property type="match status" value="1"/>
</dbReference>
<dbReference type="InterPro" id="IPR036249">
    <property type="entry name" value="Thioredoxin-like_sf"/>
</dbReference>
<dbReference type="AlphaFoldDB" id="A0A0Q5WLP3"/>
<dbReference type="PANTHER" id="PTHR44303">
    <property type="entry name" value="DNAJ HOMOLOG SUBFAMILY C MEMBER 16"/>
    <property type="match status" value="1"/>
</dbReference>
<dbReference type="GO" id="GO:0006914">
    <property type="term" value="P:autophagy"/>
    <property type="evidence" value="ECO:0007669"/>
    <property type="project" value="UniProtKB-KW"/>
</dbReference>
<dbReference type="PANTHER" id="PTHR44303:SF2">
    <property type="entry name" value="DNAJ HOMOLOG SUBFAMILY C MEMBER 16"/>
    <property type="match status" value="1"/>
</dbReference>
<evidence type="ECO:0000259" key="14">
    <source>
        <dbReference type="PROSITE" id="PS50076"/>
    </source>
</evidence>
<evidence type="ECO:0000256" key="10">
    <source>
        <dbReference type="ARBA" id="ARBA00035002"/>
    </source>
</evidence>
<dbReference type="CDD" id="cd02963">
    <property type="entry name" value="TRX_DnaJ"/>
    <property type="match status" value="1"/>
</dbReference>
<dbReference type="SMR" id="A0A0Q5WLP3"/>
<dbReference type="EMBL" id="CH954177">
    <property type="protein sequence ID" value="KQS71086.1"/>
    <property type="molecule type" value="Genomic_DNA"/>
</dbReference>
<keyword evidence="16" id="KW-1185">Reference proteome</keyword>
<dbReference type="PROSITE" id="PS50076">
    <property type="entry name" value="DNAJ_2"/>
    <property type="match status" value="1"/>
</dbReference>
<feature type="signal peptide" evidence="13">
    <location>
        <begin position="1"/>
        <end position="25"/>
    </location>
</feature>
<dbReference type="PRINTS" id="PR00625">
    <property type="entry name" value="JDOMAIN"/>
</dbReference>
<evidence type="ECO:0000313" key="15">
    <source>
        <dbReference type="EMBL" id="KQS71086.1"/>
    </source>
</evidence>
<keyword evidence="8 12" id="KW-0472">Membrane</keyword>
<evidence type="ECO:0000256" key="11">
    <source>
        <dbReference type="ARBA" id="ARBA00035043"/>
    </source>
</evidence>
<dbReference type="InterPro" id="IPR052448">
    <property type="entry name" value="DnaJ_C16_autophagy_reg"/>
</dbReference>
<dbReference type="Pfam" id="PF00085">
    <property type="entry name" value="Thioredoxin"/>
    <property type="match status" value="1"/>
</dbReference>
<dbReference type="CDD" id="cd06257">
    <property type="entry name" value="DnaJ"/>
    <property type="match status" value="1"/>
</dbReference>
<keyword evidence="5" id="KW-0256">Endoplasmic reticulum</keyword>
<protein>
    <recommendedName>
        <fullName evidence="2">DnaJ homolog subfamily C member 16</fullName>
    </recommendedName>
    <alternativeName>
        <fullName evidence="11">Endoplasmic reticulum DNA J domain-containing protein 8</fullName>
    </alternativeName>
</protein>
<dbReference type="Pfam" id="PF00226">
    <property type="entry name" value="DnaJ"/>
    <property type="match status" value="1"/>
</dbReference>
<dbReference type="SUPFAM" id="SSF52833">
    <property type="entry name" value="Thioredoxin-like"/>
    <property type="match status" value="1"/>
</dbReference>
<dbReference type="InterPro" id="IPR001623">
    <property type="entry name" value="DnaJ_domain"/>
</dbReference>
<dbReference type="InterPro" id="IPR043361">
    <property type="entry name" value="DNAJC16_TRX"/>
</dbReference>
<evidence type="ECO:0000256" key="5">
    <source>
        <dbReference type="ARBA" id="ARBA00022824"/>
    </source>
</evidence>
<evidence type="ECO:0000256" key="4">
    <source>
        <dbReference type="ARBA" id="ARBA00022729"/>
    </source>
</evidence>
<sequence>MTSFFKSNCIITILVLCTTSNICVCSSSNDPYAILGINRIATTYEIREAYKQLAKKWHPDKVPNDNDAEKFIRIKQAYELLTDMDRRRIFDRYGVSDTNSQYLQTKHDYSEYNRFALNHDDDEFEQRFNINQDIAFYHKLSITANYFENIILSKNAKKVHVVMFYNDWCFQCTRIVEAFKKILDLLQPIGINFATVNAVHEESIFRKCGAREVPQLVLILNNQYFLYRDQSFTPQKVVDFIRKKIPFKIFKRIGHDNLNDFLGGWMDNRARALIFEPRSLSRLRYLLTAFEFYDRVAFGFVNTFSRESSNIIARFKVNTSLDTLILFNEDTTSFTASICMQEIPTQTLVNIVSTNQFLVLPRLSSQDMMESVCPTEWNRQRKRLCVILITENDRNYDFERVALRDIALNTGHPSERVRFAYIFKESQPDFIKAISKGSFMDSLVQIVIIWRRDKKRIKYEWVYVAKQNGSSSPGHLINSTKNEISNTVKKLLKNSEALCNEAFVESLINEHSEGIITKWISQFLYVVDYLSDNIEEEHLLAVFSLLGTFGFMFAVGYVLIYFVRVEEENLKAQGQLFDIQGQRHNNLLPELKLYELRAEKYNGMVRLLKPGCRTILLITDCQSRQKLIPYFHKAVWPYRKSKTLLFGHMVIEKGLPWFAEILRLSLSKNRHLQVNPRNCVGTVLALNGHRKYFCMYHAKHPESVQGTKRILKITQKLLDAKEDPEVGTFLKREVSEESEAESNILLEDNLLNGLDNWLERLFDGRTQKYYINYWPDFITK</sequence>
<comment type="function">
    <text evidence="10">Plays an important role in regulating the size of autophagosomes during the formation process.</text>
</comment>
<dbReference type="InterPro" id="IPR036869">
    <property type="entry name" value="J_dom_sf"/>
</dbReference>
<feature type="transmembrane region" description="Helical" evidence="12">
    <location>
        <begin position="539"/>
        <end position="563"/>
    </location>
</feature>
<keyword evidence="7" id="KW-0072">Autophagy</keyword>
<proteinExistence type="predicted"/>
<evidence type="ECO:0000256" key="3">
    <source>
        <dbReference type="ARBA" id="ARBA00022692"/>
    </source>
</evidence>
<dbReference type="Proteomes" id="UP000008711">
    <property type="component" value="Unassembled WGS sequence"/>
</dbReference>
<reference evidence="15 16" key="2">
    <citation type="journal article" date="2008" name="Bioinformatics">
        <title>Assembly reconciliation.</title>
        <authorList>
            <person name="Zimin A.V."/>
            <person name="Smith D.R."/>
            <person name="Sutton G."/>
            <person name="Yorke J.A."/>
        </authorList>
    </citation>
    <scope>NUCLEOTIDE SEQUENCE [LARGE SCALE GENOMIC DNA]</scope>
    <source>
        <strain evidence="15 16">TSC#14021-0224.01</strain>
    </source>
</reference>
<dbReference type="InterPro" id="IPR018253">
    <property type="entry name" value="DnaJ_domain_CS"/>
</dbReference>
<gene>
    <name evidence="15" type="primary">Dere\GG23080</name>
    <name evidence="15" type="synonym">dere_GLEANR_7805</name>
    <name evidence="15" type="synonym">GG23080</name>
    <name evidence="15" type="ORF">Dere_GG23080</name>
</gene>
<dbReference type="Gene3D" id="3.40.30.10">
    <property type="entry name" value="Glutaredoxin"/>
    <property type="match status" value="1"/>
</dbReference>
<name>A0A0Q5WLP3_DROER</name>
<dbReference type="OrthoDB" id="10065037at2759"/>
<evidence type="ECO:0000256" key="13">
    <source>
        <dbReference type="SAM" id="SignalP"/>
    </source>
</evidence>
<evidence type="ECO:0000256" key="1">
    <source>
        <dbReference type="ARBA" id="ARBA00004163"/>
    </source>
</evidence>
<comment type="subcellular location">
    <subcellularLocation>
        <location evidence="1">Endoplasmic reticulum membrane</location>
        <topology evidence="1">Single-pass type IV membrane protein</topology>
    </subcellularLocation>
</comment>
<accession>A0A0Q5WLP3</accession>
<feature type="chain" id="PRO_5006266954" description="DnaJ homolog subfamily C member 16" evidence="13">
    <location>
        <begin position="26"/>
        <end position="780"/>
    </location>
</feature>
<evidence type="ECO:0000256" key="12">
    <source>
        <dbReference type="SAM" id="Phobius"/>
    </source>
</evidence>
<dbReference type="SUPFAM" id="SSF46565">
    <property type="entry name" value="Chaperone J-domain"/>
    <property type="match status" value="1"/>
</dbReference>
<dbReference type="KEGG" id="der:6541859"/>
<evidence type="ECO:0000256" key="2">
    <source>
        <dbReference type="ARBA" id="ARBA00020921"/>
    </source>
</evidence>
<keyword evidence="3 12" id="KW-0812">Transmembrane</keyword>
<evidence type="ECO:0000256" key="6">
    <source>
        <dbReference type="ARBA" id="ARBA00022989"/>
    </source>
</evidence>
<feature type="domain" description="J" evidence="14">
    <location>
        <begin position="30"/>
        <end position="94"/>
    </location>
</feature>
<dbReference type="PROSITE" id="PS00636">
    <property type="entry name" value="DNAJ_1"/>
    <property type="match status" value="1"/>
</dbReference>
<evidence type="ECO:0000256" key="9">
    <source>
        <dbReference type="ARBA" id="ARBA00023180"/>
    </source>
</evidence>
<dbReference type="SMART" id="SM00271">
    <property type="entry name" value="DnaJ"/>
    <property type="match status" value="1"/>
</dbReference>
<organism evidence="15 16">
    <name type="scientific">Drosophila erecta</name>
    <name type="common">Fruit fly</name>
    <dbReference type="NCBI Taxonomy" id="7220"/>
    <lineage>
        <taxon>Eukaryota</taxon>
        <taxon>Metazoa</taxon>
        <taxon>Ecdysozoa</taxon>
        <taxon>Arthropoda</taxon>
        <taxon>Hexapoda</taxon>
        <taxon>Insecta</taxon>
        <taxon>Pterygota</taxon>
        <taxon>Neoptera</taxon>
        <taxon>Endopterygota</taxon>
        <taxon>Diptera</taxon>
        <taxon>Brachycera</taxon>
        <taxon>Muscomorpha</taxon>
        <taxon>Ephydroidea</taxon>
        <taxon>Drosophilidae</taxon>
        <taxon>Drosophila</taxon>
        <taxon>Sophophora</taxon>
    </lineage>
</organism>
<reference evidence="15 16" key="1">
    <citation type="journal article" date="2007" name="Nature">
        <title>Evolution of genes and genomes on the Drosophila phylogeny.</title>
        <authorList>
            <consortium name="Drosophila 12 Genomes Consortium"/>
            <person name="Clark A.G."/>
            <person name="Eisen M.B."/>
            <person name="Smith D.R."/>
            <person name="Bergman C.M."/>
            <person name="Oliver B."/>
            <person name="Markow T.A."/>
            <person name="Kaufman T.C."/>
            <person name="Kellis M."/>
            <person name="Gelbart W."/>
            <person name="Iyer V.N."/>
            <person name="Pollard D.A."/>
            <person name="Sackton T.B."/>
            <person name="Larracuente A.M."/>
            <person name="Singh N.D."/>
            <person name="Abad J.P."/>
            <person name="Abt D.N."/>
            <person name="Adryan B."/>
            <person name="Aguade M."/>
            <person name="Akashi H."/>
            <person name="Anderson W.W."/>
            <person name="Aquadro C.F."/>
            <person name="Ardell D.H."/>
            <person name="Arguello R."/>
            <person name="Artieri C.G."/>
            <person name="Barbash D.A."/>
            <person name="Barker D."/>
            <person name="Barsanti P."/>
            <person name="Batterham P."/>
            <person name="Batzoglou S."/>
            <person name="Begun D."/>
            <person name="Bhutkar A."/>
            <person name="Blanco E."/>
            <person name="Bosak S.A."/>
            <person name="Bradley R.K."/>
            <person name="Brand A.D."/>
            <person name="Brent M.R."/>
            <person name="Brooks A.N."/>
            <person name="Brown R.H."/>
            <person name="Butlin R.K."/>
            <person name="Caggese C."/>
            <person name="Calvi B.R."/>
            <person name="Bernardo de Carvalho A."/>
            <person name="Caspi A."/>
            <person name="Castrezana S."/>
            <person name="Celniker S.E."/>
            <person name="Chang J.L."/>
            <person name="Chapple C."/>
            <person name="Chatterji S."/>
            <person name="Chinwalla A."/>
            <person name="Civetta A."/>
            <person name="Clifton S.W."/>
            <person name="Comeron J.M."/>
            <person name="Costello J.C."/>
            <person name="Coyne J.A."/>
            <person name="Daub J."/>
            <person name="David R.G."/>
            <person name="Delcher A.L."/>
            <person name="Delehaunty K."/>
            <person name="Do C.B."/>
            <person name="Ebling H."/>
            <person name="Edwards K."/>
            <person name="Eickbush T."/>
            <person name="Evans J.D."/>
            <person name="Filipski A."/>
            <person name="Findeiss S."/>
            <person name="Freyhult E."/>
            <person name="Fulton L."/>
            <person name="Fulton R."/>
            <person name="Garcia A.C."/>
            <person name="Gardiner A."/>
            <person name="Garfield D.A."/>
            <person name="Garvin B.E."/>
            <person name="Gibson G."/>
            <person name="Gilbert D."/>
            <person name="Gnerre S."/>
            <person name="Godfrey J."/>
            <person name="Good R."/>
            <person name="Gotea V."/>
            <person name="Gravely B."/>
            <person name="Greenberg A.J."/>
            <person name="Griffiths-Jones S."/>
            <person name="Gross S."/>
            <person name="Guigo R."/>
            <person name="Gustafson E.A."/>
            <person name="Haerty W."/>
            <person name="Hahn M.W."/>
            <person name="Halligan D.L."/>
            <person name="Halpern A.L."/>
            <person name="Halter G.M."/>
            <person name="Han M.V."/>
            <person name="Heger A."/>
            <person name="Hillier L."/>
            <person name="Hinrichs A.S."/>
            <person name="Holmes I."/>
            <person name="Hoskins R.A."/>
            <person name="Hubisz M.J."/>
            <person name="Hultmark D."/>
            <person name="Huntley M.A."/>
            <person name="Jaffe D.B."/>
            <person name="Jagadeeshan S."/>
            <person name="Jeck W.R."/>
            <person name="Johnson J."/>
            <person name="Jones C.D."/>
            <person name="Jordan W.C."/>
            <person name="Karpen G.H."/>
            <person name="Kataoka E."/>
            <person name="Keightley P.D."/>
            <person name="Kheradpour P."/>
            <person name="Kirkness E.F."/>
            <person name="Koerich L.B."/>
            <person name="Kristiansen K."/>
            <person name="Kudrna D."/>
            <person name="Kulathinal R.J."/>
            <person name="Kumar S."/>
            <person name="Kwok R."/>
            <person name="Lander E."/>
            <person name="Langley C.H."/>
            <person name="Lapoint R."/>
            <person name="Lazzaro B.P."/>
            <person name="Lee S.J."/>
            <person name="Levesque L."/>
            <person name="Li R."/>
            <person name="Lin C.F."/>
            <person name="Lin M.F."/>
            <person name="Lindblad-Toh K."/>
            <person name="Llopart A."/>
            <person name="Long M."/>
            <person name="Low L."/>
            <person name="Lozovsky E."/>
            <person name="Lu J."/>
            <person name="Luo M."/>
            <person name="Machado C.A."/>
            <person name="Makalowski W."/>
            <person name="Marzo M."/>
            <person name="Matsuda M."/>
            <person name="Matzkin L."/>
            <person name="McAllister B."/>
            <person name="McBride C.S."/>
            <person name="McKernan B."/>
            <person name="McKernan K."/>
            <person name="Mendez-Lago M."/>
            <person name="Minx P."/>
            <person name="Mollenhauer M.U."/>
            <person name="Montooth K."/>
            <person name="Mount S.M."/>
            <person name="Mu X."/>
            <person name="Myers E."/>
            <person name="Negre B."/>
            <person name="Newfeld S."/>
            <person name="Nielsen R."/>
            <person name="Noor M.A."/>
            <person name="O'Grady P."/>
            <person name="Pachter L."/>
            <person name="Papaceit M."/>
            <person name="Parisi M.J."/>
            <person name="Parisi M."/>
            <person name="Parts L."/>
            <person name="Pedersen J.S."/>
            <person name="Pesole G."/>
            <person name="Phillippy A.M."/>
            <person name="Ponting C.P."/>
            <person name="Pop M."/>
            <person name="Porcelli D."/>
            <person name="Powell J.R."/>
            <person name="Prohaska S."/>
            <person name="Pruitt K."/>
            <person name="Puig M."/>
            <person name="Quesneville H."/>
            <person name="Ram K.R."/>
            <person name="Rand D."/>
            <person name="Rasmussen M.D."/>
            <person name="Reed L.K."/>
            <person name="Reenan R."/>
            <person name="Reily A."/>
            <person name="Remington K.A."/>
            <person name="Rieger T.T."/>
            <person name="Ritchie M.G."/>
            <person name="Robin C."/>
            <person name="Rogers Y.H."/>
            <person name="Rohde C."/>
            <person name="Rozas J."/>
            <person name="Rubenfield M.J."/>
            <person name="Ruiz A."/>
            <person name="Russo S."/>
            <person name="Salzberg S.L."/>
            <person name="Sanchez-Gracia A."/>
            <person name="Saranga D.J."/>
            <person name="Sato H."/>
            <person name="Schaeffer S.W."/>
            <person name="Schatz M.C."/>
            <person name="Schlenke T."/>
            <person name="Schwartz R."/>
            <person name="Segarra C."/>
            <person name="Singh R.S."/>
            <person name="Sirot L."/>
            <person name="Sirota M."/>
            <person name="Sisneros N.B."/>
            <person name="Smith C.D."/>
            <person name="Smith T.F."/>
            <person name="Spieth J."/>
            <person name="Stage D.E."/>
            <person name="Stark A."/>
            <person name="Stephan W."/>
            <person name="Strausberg R.L."/>
            <person name="Strempel S."/>
            <person name="Sturgill D."/>
            <person name="Sutton G."/>
            <person name="Sutton G.G."/>
            <person name="Tao W."/>
            <person name="Teichmann S."/>
            <person name="Tobari Y.N."/>
            <person name="Tomimura Y."/>
            <person name="Tsolas J.M."/>
            <person name="Valente V.L."/>
            <person name="Venter E."/>
            <person name="Venter J.C."/>
            <person name="Vicario S."/>
            <person name="Vieira F.G."/>
            <person name="Vilella A.J."/>
            <person name="Villasante A."/>
            <person name="Walenz B."/>
            <person name="Wang J."/>
            <person name="Wasserman M."/>
            <person name="Watts T."/>
            <person name="Wilson D."/>
            <person name="Wilson R.K."/>
            <person name="Wing R.A."/>
            <person name="Wolfner M.F."/>
            <person name="Wong A."/>
            <person name="Wong G.K."/>
            <person name="Wu C.I."/>
            <person name="Wu G."/>
            <person name="Yamamoto D."/>
            <person name="Yang H.P."/>
            <person name="Yang S.P."/>
            <person name="Yorke J.A."/>
            <person name="Yoshida K."/>
            <person name="Zdobnov E."/>
            <person name="Zhang P."/>
            <person name="Zhang Y."/>
            <person name="Zimin A.V."/>
            <person name="Baldwin J."/>
            <person name="Abdouelleil A."/>
            <person name="Abdulkadir J."/>
            <person name="Abebe A."/>
            <person name="Abera B."/>
            <person name="Abreu J."/>
            <person name="Acer S.C."/>
            <person name="Aftuck L."/>
            <person name="Alexander A."/>
            <person name="An P."/>
            <person name="Anderson E."/>
            <person name="Anderson S."/>
            <person name="Arachi H."/>
            <person name="Azer M."/>
            <person name="Bachantsang P."/>
            <person name="Barry A."/>
            <person name="Bayul T."/>
            <person name="Berlin A."/>
            <person name="Bessette D."/>
            <person name="Bloom T."/>
            <person name="Blye J."/>
            <person name="Boguslavskiy L."/>
            <person name="Bonnet C."/>
            <person name="Boukhgalter B."/>
            <person name="Bourzgui I."/>
            <person name="Brown A."/>
            <person name="Cahill P."/>
            <person name="Channer S."/>
            <person name="Cheshatsang Y."/>
            <person name="Chuda L."/>
            <person name="Citroen M."/>
            <person name="Collymore A."/>
            <person name="Cooke P."/>
            <person name="Costello M."/>
            <person name="D'Aco K."/>
            <person name="Daza R."/>
            <person name="De Haan G."/>
            <person name="DeGray S."/>
            <person name="DeMaso C."/>
            <person name="Dhargay N."/>
            <person name="Dooley K."/>
            <person name="Dooley E."/>
            <person name="Doricent M."/>
            <person name="Dorje P."/>
            <person name="Dorjee K."/>
            <person name="Dupes A."/>
            <person name="Elong R."/>
            <person name="Falk J."/>
            <person name="Farina A."/>
            <person name="Faro S."/>
            <person name="Ferguson D."/>
            <person name="Fisher S."/>
            <person name="Foley C.D."/>
            <person name="Franke A."/>
            <person name="Friedrich D."/>
            <person name="Gadbois L."/>
            <person name="Gearin G."/>
            <person name="Gearin C.R."/>
            <person name="Giannoukos G."/>
            <person name="Goode T."/>
            <person name="Graham J."/>
            <person name="Grandbois E."/>
            <person name="Grewal S."/>
            <person name="Gyaltsen K."/>
            <person name="Hafez N."/>
            <person name="Hagos B."/>
            <person name="Hall J."/>
            <person name="Henson C."/>
            <person name="Hollinger A."/>
            <person name="Honan T."/>
            <person name="Huard M.D."/>
            <person name="Hughes L."/>
            <person name="Hurhula B."/>
            <person name="Husby M.E."/>
            <person name="Kamat A."/>
            <person name="Kanga B."/>
            <person name="Kashin S."/>
            <person name="Khazanovich D."/>
            <person name="Kisner P."/>
            <person name="Lance K."/>
            <person name="Lara M."/>
            <person name="Lee W."/>
            <person name="Lennon N."/>
            <person name="Letendre F."/>
            <person name="LeVine R."/>
            <person name="Lipovsky A."/>
            <person name="Liu X."/>
            <person name="Liu J."/>
            <person name="Liu S."/>
            <person name="Lokyitsang T."/>
            <person name="Lokyitsang Y."/>
            <person name="Lubonja R."/>
            <person name="Lui A."/>
            <person name="MacDonald P."/>
            <person name="Magnisalis V."/>
            <person name="Maru K."/>
            <person name="Matthews C."/>
            <person name="McCusker W."/>
            <person name="McDonough S."/>
            <person name="Mehta T."/>
            <person name="Meldrim J."/>
            <person name="Meneus L."/>
            <person name="Mihai O."/>
            <person name="Mihalev A."/>
            <person name="Mihova T."/>
            <person name="Mittelman R."/>
            <person name="Mlenga V."/>
            <person name="Montmayeur A."/>
            <person name="Mulrain L."/>
            <person name="Navidi A."/>
            <person name="Naylor J."/>
            <person name="Negash T."/>
            <person name="Nguyen T."/>
            <person name="Nguyen N."/>
            <person name="Nicol R."/>
            <person name="Norbu C."/>
            <person name="Norbu N."/>
            <person name="Novod N."/>
            <person name="O'Neill B."/>
            <person name="Osman S."/>
            <person name="Markiewicz E."/>
            <person name="Oyono O.L."/>
            <person name="Patti C."/>
            <person name="Phunkhang P."/>
            <person name="Pierre F."/>
            <person name="Priest M."/>
            <person name="Raghuraman S."/>
            <person name="Rege F."/>
            <person name="Reyes R."/>
            <person name="Rise C."/>
            <person name="Rogov P."/>
            <person name="Ross K."/>
            <person name="Ryan E."/>
            <person name="Settipalli S."/>
            <person name="Shea T."/>
            <person name="Sherpa N."/>
            <person name="Shi L."/>
            <person name="Shih D."/>
            <person name="Sparrow T."/>
            <person name="Spaulding J."/>
            <person name="Stalker J."/>
            <person name="Stange-Thomann N."/>
            <person name="Stavropoulos S."/>
            <person name="Stone C."/>
            <person name="Strader C."/>
            <person name="Tesfaye S."/>
            <person name="Thomson T."/>
            <person name="Thoulutsang Y."/>
            <person name="Thoulutsang D."/>
            <person name="Topham K."/>
            <person name="Topping I."/>
            <person name="Tsamla T."/>
            <person name="Vassiliev H."/>
            <person name="Vo A."/>
            <person name="Wangchuk T."/>
            <person name="Wangdi T."/>
            <person name="Weiand M."/>
            <person name="Wilkinson J."/>
            <person name="Wilson A."/>
            <person name="Yadav S."/>
            <person name="Young G."/>
            <person name="Yu Q."/>
            <person name="Zembek L."/>
            <person name="Zhong D."/>
            <person name="Zimmer A."/>
            <person name="Zwirko Z."/>
            <person name="Jaffe D.B."/>
            <person name="Alvarez P."/>
            <person name="Brockman W."/>
            <person name="Butler J."/>
            <person name="Chin C."/>
            <person name="Gnerre S."/>
            <person name="Grabherr M."/>
            <person name="Kleber M."/>
            <person name="Mauceli E."/>
            <person name="MacCallum I."/>
        </authorList>
    </citation>
    <scope>NUCLEOTIDE SEQUENCE [LARGE SCALE GENOMIC DNA]</scope>
    <source>
        <strain evidence="15 16">TSC#14021-0224.01</strain>
    </source>
</reference>
<evidence type="ECO:0000256" key="7">
    <source>
        <dbReference type="ARBA" id="ARBA00023006"/>
    </source>
</evidence>
<dbReference type="GO" id="GO:0005789">
    <property type="term" value="C:endoplasmic reticulum membrane"/>
    <property type="evidence" value="ECO:0007669"/>
    <property type="project" value="UniProtKB-SubCell"/>
</dbReference>
<keyword evidence="9" id="KW-0325">Glycoprotein</keyword>
<dbReference type="InterPro" id="IPR013766">
    <property type="entry name" value="Thioredoxin_domain"/>
</dbReference>
<keyword evidence="4 13" id="KW-0732">Signal</keyword>
<evidence type="ECO:0000313" key="16">
    <source>
        <dbReference type="Proteomes" id="UP000008711"/>
    </source>
</evidence>
<evidence type="ECO:0000256" key="8">
    <source>
        <dbReference type="ARBA" id="ARBA00023136"/>
    </source>
</evidence>
<keyword evidence="6 12" id="KW-1133">Transmembrane helix</keyword>